<dbReference type="Gene3D" id="1.20.5.1930">
    <property type="match status" value="1"/>
</dbReference>
<dbReference type="InterPro" id="IPR050482">
    <property type="entry name" value="Sensor_HK_TwoCompSys"/>
</dbReference>
<evidence type="ECO:0000256" key="7">
    <source>
        <dbReference type="ARBA" id="ARBA00022840"/>
    </source>
</evidence>
<dbReference type="CDD" id="cd16917">
    <property type="entry name" value="HATPase_UhpB-NarQ-NarX-like"/>
    <property type="match status" value="1"/>
</dbReference>
<dbReference type="SUPFAM" id="SSF55874">
    <property type="entry name" value="ATPase domain of HSP90 chaperone/DNA topoisomerase II/histidine kinase"/>
    <property type="match status" value="1"/>
</dbReference>
<evidence type="ECO:0000256" key="1">
    <source>
        <dbReference type="ARBA" id="ARBA00000085"/>
    </source>
</evidence>
<dbReference type="OrthoDB" id="9797605at2"/>
<dbReference type="EMBL" id="CP022315">
    <property type="protein sequence ID" value="ASK60713.1"/>
    <property type="molecule type" value="Genomic_DNA"/>
</dbReference>
<feature type="transmembrane region" description="Helical" evidence="9">
    <location>
        <begin position="55"/>
        <end position="78"/>
    </location>
</feature>
<evidence type="ECO:0000313" key="11">
    <source>
        <dbReference type="EMBL" id="ASK60713.1"/>
    </source>
</evidence>
<keyword evidence="8" id="KW-0902">Two-component regulatory system</keyword>
<gene>
    <name evidence="11" type="ORF">CFK37_00055</name>
</gene>
<keyword evidence="12" id="KW-1185">Reference proteome</keyword>
<evidence type="ECO:0000256" key="2">
    <source>
        <dbReference type="ARBA" id="ARBA00012438"/>
    </source>
</evidence>
<dbReference type="GO" id="GO:0046983">
    <property type="term" value="F:protein dimerization activity"/>
    <property type="evidence" value="ECO:0007669"/>
    <property type="project" value="InterPro"/>
</dbReference>
<dbReference type="GO" id="GO:0005524">
    <property type="term" value="F:ATP binding"/>
    <property type="evidence" value="ECO:0007669"/>
    <property type="project" value="UniProtKB-KW"/>
</dbReference>
<dbReference type="GO" id="GO:0000155">
    <property type="term" value="F:phosphorelay sensor kinase activity"/>
    <property type="evidence" value="ECO:0007669"/>
    <property type="project" value="InterPro"/>
</dbReference>
<evidence type="ECO:0000256" key="9">
    <source>
        <dbReference type="SAM" id="Phobius"/>
    </source>
</evidence>
<feature type="transmembrane region" description="Helical" evidence="9">
    <location>
        <begin position="98"/>
        <end position="125"/>
    </location>
</feature>
<keyword evidence="4" id="KW-0808">Transferase</keyword>
<comment type="catalytic activity">
    <reaction evidence="1">
        <text>ATP + protein L-histidine = ADP + protein N-phospho-L-histidine.</text>
        <dbReference type="EC" id="2.7.13.3"/>
    </reaction>
</comment>
<dbReference type="RefSeq" id="WP_089059990.1">
    <property type="nucleotide sequence ID" value="NZ_CP022315.1"/>
</dbReference>
<organism evidence="11 12">
    <name type="scientific">Virgibacillus phasianinus</name>
    <dbReference type="NCBI Taxonomy" id="2017483"/>
    <lineage>
        <taxon>Bacteria</taxon>
        <taxon>Bacillati</taxon>
        <taxon>Bacillota</taxon>
        <taxon>Bacilli</taxon>
        <taxon>Bacillales</taxon>
        <taxon>Bacillaceae</taxon>
        <taxon>Virgibacillus</taxon>
    </lineage>
</organism>
<keyword evidence="9" id="KW-0472">Membrane</keyword>
<keyword evidence="6 11" id="KW-0418">Kinase</keyword>
<keyword evidence="9" id="KW-0812">Transmembrane</keyword>
<dbReference type="KEGG" id="vil:CFK37_00055"/>
<dbReference type="InterPro" id="IPR011712">
    <property type="entry name" value="Sig_transdc_His_kin_sub3_dim/P"/>
</dbReference>
<keyword evidence="3" id="KW-0597">Phosphoprotein</keyword>
<dbReference type="EC" id="2.7.13.3" evidence="2"/>
<evidence type="ECO:0000259" key="10">
    <source>
        <dbReference type="Pfam" id="PF07730"/>
    </source>
</evidence>
<keyword evidence="5" id="KW-0547">Nucleotide-binding</keyword>
<sequence>MDQWALINKLVLIFFIALNFVYKETVDIPWAVFLLLTYFCLNICLHLLKQRYQVGLLLLSIALSIIGSVNVSPLFMLLLPLSFVELTNVWTKQKVIPFLLAVIPVAYVDQSIQAVYVLVAIYTFLTYTMGRFYHLRLMKNEDQLDAMRITQQKLMKQINDNDAFMKQSAYMFKLEERNRISQEIHDDIGHSIAGALIQMEAAKRMMSLNPEKAKELLQNAIGITQEGIDSIRFTLKNMKPTTEQVGVNRLKLSIDEFITKHDKHTALTCKGNMDRITHIQWKVIHDNVTEALTNSLKYAERSTQIAIDVNVLNKLIRVEVKDNGNGAVKVEKGLGIIGMEERTAAIDGKIIIDGTDGFSVTTLLPIQH</sequence>
<dbReference type="PANTHER" id="PTHR24421:SF10">
    <property type="entry name" value="NITRATE_NITRITE SENSOR PROTEIN NARQ"/>
    <property type="match status" value="1"/>
</dbReference>
<evidence type="ECO:0000256" key="5">
    <source>
        <dbReference type="ARBA" id="ARBA00022741"/>
    </source>
</evidence>
<reference evidence="11 12" key="1">
    <citation type="submission" date="2017-07" db="EMBL/GenBank/DDBJ databases">
        <title>Virgibacillus sp. LM2416.</title>
        <authorList>
            <person name="Tak E.J."/>
            <person name="Bae J.-W."/>
        </authorList>
    </citation>
    <scope>NUCLEOTIDE SEQUENCE [LARGE SCALE GENOMIC DNA]</scope>
    <source>
        <strain evidence="11 12">LM2416</strain>
    </source>
</reference>
<feature type="transmembrane region" description="Helical" evidence="9">
    <location>
        <begin position="5"/>
        <end position="22"/>
    </location>
</feature>
<name>A0A220TYG6_9BACI</name>
<proteinExistence type="predicted"/>
<evidence type="ECO:0000313" key="12">
    <source>
        <dbReference type="Proteomes" id="UP000198312"/>
    </source>
</evidence>
<dbReference type="PANTHER" id="PTHR24421">
    <property type="entry name" value="NITRATE/NITRITE SENSOR PROTEIN NARX-RELATED"/>
    <property type="match status" value="1"/>
</dbReference>
<keyword evidence="7" id="KW-0067">ATP-binding</keyword>
<dbReference type="Pfam" id="PF07730">
    <property type="entry name" value="HisKA_3"/>
    <property type="match status" value="1"/>
</dbReference>
<accession>A0A220TYG6</accession>
<evidence type="ECO:0000256" key="3">
    <source>
        <dbReference type="ARBA" id="ARBA00022553"/>
    </source>
</evidence>
<protein>
    <recommendedName>
        <fullName evidence="2">histidine kinase</fullName>
        <ecNumber evidence="2">2.7.13.3</ecNumber>
    </recommendedName>
</protein>
<dbReference type="Gene3D" id="3.30.565.10">
    <property type="entry name" value="Histidine kinase-like ATPase, C-terminal domain"/>
    <property type="match status" value="1"/>
</dbReference>
<keyword evidence="9" id="KW-1133">Transmembrane helix</keyword>
<dbReference type="AlphaFoldDB" id="A0A220TYG6"/>
<evidence type="ECO:0000256" key="6">
    <source>
        <dbReference type="ARBA" id="ARBA00022777"/>
    </source>
</evidence>
<dbReference type="Proteomes" id="UP000198312">
    <property type="component" value="Chromosome"/>
</dbReference>
<evidence type="ECO:0000256" key="4">
    <source>
        <dbReference type="ARBA" id="ARBA00022679"/>
    </source>
</evidence>
<dbReference type="InterPro" id="IPR036890">
    <property type="entry name" value="HATPase_C_sf"/>
</dbReference>
<feature type="transmembrane region" description="Helical" evidence="9">
    <location>
        <begin position="28"/>
        <end position="48"/>
    </location>
</feature>
<evidence type="ECO:0000256" key="8">
    <source>
        <dbReference type="ARBA" id="ARBA00023012"/>
    </source>
</evidence>
<feature type="domain" description="Signal transduction histidine kinase subgroup 3 dimerisation and phosphoacceptor" evidence="10">
    <location>
        <begin position="176"/>
        <end position="242"/>
    </location>
</feature>
<dbReference type="GO" id="GO:0016020">
    <property type="term" value="C:membrane"/>
    <property type="evidence" value="ECO:0007669"/>
    <property type="project" value="InterPro"/>
</dbReference>